<organism evidence="5 6">
    <name type="scientific">Clostridium felsineum</name>
    <dbReference type="NCBI Taxonomy" id="36839"/>
    <lineage>
        <taxon>Bacteria</taxon>
        <taxon>Bacillati</taxon>
        <taxon>Bacillota</taxon>
        <taxon>Clostridia</taxon>
        <taxon>Eubacteriales</taxon>
        <taxon>Clostridiaceae</taxon>
        <taxon>Clostridium</taxon>
    </lineage>
</organism>
<evidence type="ECO:0000256" key="3">
    <source>
        <dbReference type="ARBA" id="ARBA00022679"/>
    </source>
</evidence>
<dbReference type="InterPro" id="IPR001173">
    <property type="entry name" value="Glyco_trans_2-like"/>
</dbReference>
<evidence type="ECO:0000313" key="6">
    <source>
        <dbReference type="Proteomes" id="UP000190951"/>
    </source>
</evidence>
<evidence type="ECO:0000259" key="4">
    <source>
        <dbReference type="Pfam" id="PF00535"/>
    </source>
</evidence>
<keyword evidence="2" id="KW-0328">Glycosyltransferase</keyword>
<evidence type="ECO:0000256" key="1">
    <source>
        <dbReference type="ARBA" id="ARBA00006739"/>
    </source>
</evidence>
<reference evidence="5 6" key="1">
    <citation type="submission" date="2022-04" db="EMBL/GenBank/DDBJ databases">
        <title>Genome sequence of C. roseum typestrain.</title>
        <authorList>
            <person name="Poehlein A."/>
            <person name="Schoch T."/>
            <person name="Duerre P."/>
            <person name="Daniel R."/>
        </authorList>
    </citation>
    <scope>NUCLEOTIDE SEQUENCE [LARGE SCALE GENOMIC DNA]</scope>
    <source>
        <strain evidence="5 6">DSM 7320</strain>
    </source>
</reference>
<dbReference type="Gene3D" id="3.40.50.720">
    <property type="entry name" value="NAD(P)-binding Rossmann-like Domain"/>
    <property type="match status" value="1"/>
</dbReference>
<dbReference type="KEGG" id="crw:CROST_020530"/>
<dbReference type="PANTHER" id="PTHR43685:SF5">
    <property type="entry name" value="GLYCOSYLTRANSFERASE EPSE-RELATED"/>
    <property type="match status" value="1"/>
</dbReference>
<dbReference type="Pfam" id="PF00535">
    <property type="entry name" value="Glycos_transf_2"/>
    <property type="match status" value="1"/>
</dbReference>
<dbReference type="Proteomes" id="UP000190951">
    <property type="component" value="Chromosome"/>
</dbReference>
<evidence type="ECO:0000313" key="5">
    <source>
        <dbReference type="EMBL" id="URZ11336.1"/>
    </source>
</evidence>
<dbReference type="PANTHER" id="PTHR43685">
    <property type="entry name" value="GLYCOSYLTRANSFERASE"/>
    <property type="match status" value="1"/>
</dbReference>
<dbReference type="RefSeq" id="WP_077835023.1">
    <property type="nucleotide sequence ID" value="NZ_CP096983.1"/>
</dbReference>
<dbReference type="SUPFAM" id="SSF53448">
    <property type="entry name" value="Nucleotide-diphospho-sugar transferases"/>
    <property type="match status" value="1"/>
</dbReference>
<sequence>MKKVILFGASNCGIEFYRKYKNKLDIIAFCDNSETKVNTKLEGITIISPNELVNYPQCSIIITSIYYVEIKKQLLDMNINNHICLCYEVYEYEENKDLIPNVKEQVRNLYIKKKSSHLKDTYNIYTDNSGKEKDEHTIFIGMPVYNGERYIKYAIESIIKQTYRNWKLFISDNNSTDATYEICKQYEKQDTRIKVIRQNINIGMVRNFEYVLDKADTKYFLWSSHDDIWNKNFLLKNLNNLKFNNSAMSVGNSVIIDSFNRITYSYESYKRFQLENKKKQIEKFLIDPEVNGKANIFYSLFNLELCRDMFKNIFTGDEFTWGEDNAFIYACILRTKLVVQDEVLLYKRSVNDMDVKEKINKIVIDDSERLIFPFENAYEYVDKFLNASIGTPYFDLTYEIMFKRIDKYYSRVDFLFT</sequence>
<accession>A0A1S8LVK7</accession>
<dbReference type="InterPro" id="IPR029044">
    <property type="entry name" value="Nucleotide-diphossugar_trans"/>
</dbReference>
<keyword evidence="3" id="KW-0808">Transferase</keyword>
<dbReference type="GO" id="GO:0016757">
    <property type="term" value="F:glycosyltransferase activity"/>
    <property type="evidence" value="ECO:0007669"/>
    <property type="project" value="UniProtKB-KW"/>
</dbReference>
<dbReference type="AlphaFoldDB" id="A0A1S8LVK7"/>
<gene>
    <name evidence="5" type="ORF">CROST_020530</name>
</gene>
<feature type="domain" description="Glycosyltransferase 2-like" evidence="4">
    <location>
        <begin position="140"/>
        <end position="279"/>
    </location>
</feature>
<dbReference type="Gene3D" id="3.90.550.10">
    <property type="entry name" value="Spore Coat Polysaccharide Biosynthesis Protein SpsA, Chain A"/>
    <property type="match status" value="1"/>
</dbReference>
<name>A0A1S8LVK7_9CLOT</name>
<dbReference type="InterPro" id="IPR050834">
    <property type="entry name" value="Glycosyltransf_2"/>
</dbReference>
<comment type="similarity">
    <text evidence="1">Belongs to the glycosyltransferase 2 family.</text>
</comment>
<proteinExistence type="inferred from homology"/>
<evidence type="ECO:0000256" key="2">
    <source>
        <dbReference type="ARBA" id="ARBA00022676"/>
    </source>
</evidence>
<dbReference type="EMBL" id="CP096983">
    <property type="protein sequence ID" value="URZ11336.1"/>
    <property type="molecule type" value="Genomic_DNA"/>
</dbReference>
<keyword evidence="6" id="KW-1185">Reference proteome</keyword>
<dbReference type="STRING" id="84029.CROST_16160"/>
<protein>
    <recommendedName>
        <fullName evidence="4">Glycosyltransferase 2-like domain-containing protein</fullName>
    </recommendedName>
</protein>